<dbReference type="EMBL" id="GGEC01071881">
    <property type="protein sequence ID" value="MBX52365.1"/>
    <property type="molecule type" value="Transcribed_RNA"/>
</dbReference>
<evidence type="ECO:0000313" key="1">
    <source>
        <dbReference type="EMBL" id="MBX52365.1"/>
    </source>
</evidence>
<dbReference type="AlphaFoldDB" id="A0A2P2PCB0"/>
<accession>A0A2P2PCB0</accession>
<sequence length="44" mass="5001">MLQSVLNCQTGYLSVIIISNNIWEESVFLGLQCFLCYFCGAKHN</sequence>
<organism evidence="1">
    <name type="scientific">Rhizophora mucronata</name>
    <name type="common">Asiatic mangrove</name>
    <dbReference type="NCBI Taxonomy" id="61149"/>
    <lineage>
        <taxon>Eukaryota</taxon>
        <taxon>Viridiplantae</taxon>
        <taxon>Streptophyta</taxon>
        <taxon>Embryophyta</taxon>
        <taxon>Tracheophyta</taxon>
        <taxon>Spermatophyta</taxon>
        <taxon>Magnoliopsida</taxon>
        <taxon>eudicotyledons</taxon>
        <taxon>Gunneridae</taxon>
        <taxon>Pentapetalae</taxon>
        <taxon>rosids</taxon>
        <taxon>fabids</taxon>
        <taxon>Malpighiales</taxon>
        <taxon>Rhizophoraceae</taxon>
        <taxon>Rhizophora</taxon>
    </lineage>
</organism>
<protein>
    <submittedName>
        <fullName evidence="1">Uncharacterized protein</fullName>
    </submittedName>
</protein>
<proteinExistence type="predicted"/>
<name>A0A2P2PCB0_RHIMU</name>
<reference evidence="1" key="1">
    <citation type="submission" date="2018-02" db="EMBL/GenBank/DDBJ databases">
        <title>Rhizophora mucronata_Transcriptome.</title>
        <authorList>
            <person name="Meera S.P."/>
            <person name="Sreeshan A."/>
            <person name="Augustine A."/>
        </authorList>
    </citation>
    <scope>NUCLEOTIDE SEQUENCE</scope>
    <source>
        <tissue evidence="1">Leaf</tissue>
    </source>
</reference>